<evidence type="ECO:0000256" key="9">
    <source>
        <dbReference type="ARBA" id="ARBA00031904"/>
    </source>
</evidence>
<dbReference type="InterPro" id="IPR015890">
    <property type="entry name" value="Chorismate_C"/>
</dbReference>
<reference evidence="13 14" key="1">
    <citation type="journal article" date="2016" name="Mol. Biol. Evol.">
        <title>Comparative Genomics of Early-Diverging Mushroom-Forming Fungi Provides Insights into the Origins of Lignocellulose Decay Capabilities.</title>
        <authorList>
            <person name="Nagy L.G."/>
            <person name="Riley R."/>
            <person name="Tritt A."/>
            <person name="Adam C."/>
            <person name="Daum C."/>
            <person name="Floudas D."/>
            <person name="Sun H."/>
            <person name="Yadav J.S."/>
            <person name="Pangilinan J."/>
            <person name="Larsson K.H."/>
            <person name="Matsuura K."/>
            <person name="Barry K."/>
            <person name="Labutti K."/>
            <person name="Kuo R."/>
            <person name="Ohm R.A."/>
            <person name="Bhattacharya S.S."/>
            <person name="Shirouzu T."/>
            <person name="Yoshinaga Y."/>
            <person name="Martin F.M."/>
            <person name="Grigoriev I.V."/>
            <person name="Hibbett D.S."/>
        </authorList>
    </citation>
    <scope>NUCLEOTIDE SEQUENCE [LARGE SCALE GENOMIC DNA]</scope>
    <source>
        <strain evidence="13 14">TUFC12733</strain>
    </source>
</reference>
<dbReference type="PRINTS" id="PR00099">
    <property type="entry name" value="CPSGATASE"/>
</dbReference>
<dbReference type="InterPro" id="IPR017926">
    <property type="entry name" value="GATASE"/>
</dbReference>
<evidence type="ECO:0000313" key="14">
    <source>
        <dbReference type="Proteomes" id="UP000076738"/>
    </source>
</evidence>
<sequence length="773" mass="85666">MICMGVGVIIDCYDSYTNNLLPCLNTANLPQRDFEEYLRDNVAVIRLHTFEWQFFRDHILPRLDWIIISPGPGRPDNNKDFGFCAELLRCAEIPILGVCLGHQGIGYAHGGRIIPSVEAMHGRTVVVHNTGGGIFENVPAAEMVRYNSLCIDPRDVPTDVQVTAWSRYSDSSSIEIMAVQHRTRPQFGVQFHLESTCSDHDASYKIMKNFASIVARARENKGPGPSSLPEVCKSASYIDFSRPGLSLGDPLKDFIPPLRVLTQKLDMHLSPAALFGSLLRESGDSVGVNAFWLDSARTSQHDPLSRFSFLGTTNRCIRYDGQKIYMTIGVKDVTLRSGSRPTFWAWLESLQHAIQSNVTHDPTFSPDFQCGLVGYFGYELGKESLEGYEPVTKMDTVASSPLSEFMIADKALVFDHRTEAWFAVALIQSSSNYQDTELSHILPCSLGISETEFSCWTRDLESAMPASLAKCGDLLPDRFEFSRTRESYCAAIRRLIQHIGDGDSYEMNLTGQFTGILPAQPTLTDIFALYSDIRTRNPATYSSLMSFAKTRTHILSTSPELFLQLSGDDGTSALMKPIKGTLRRTPCRCDPCIEPAECEASRAREDEQRLAVFAADPKERAENLMIVDLIKADLQNFCHTSSVKVQKLMDVEASETVYSLVTSVEGKLVPGVGPVEAIRRSFPPGSMTGAPKLRSVELLEQLEEGQPRGIYSGCLGYISVNNRASFNVVIRTLVIRDSIATVGAGGAITWLSNVDNEWDEVLLKARSVLQGRI</sequence>
<dbReference type="OrthoDB" id="64220at2759"/>
<dbReference type="Proteomes" id="UP000076738">
    <property type="component" value="Unassembled WGS sequence"/>
</dbReference>
<dbReference type="Gene3D" id="3.60.120.10">
    <property type="entry name" value="Anthranilate synthase"/>
    <property type="match status" value="1"/>
</dbReference>
<evidence type="ECO:0000256" key="2">
    <source>
        <dbReference type="ARBA" id="ARBA00005009"/>
    </source>
</evidence>
<dbReference type="GO" id="GO:0008153">
    <property type="term" value="P:4-aminobenzoate biosynthetic process"/>
    <property type="evidence" value="ECO:0007669"/>
    <property type="project" value="TreeGrafter"/>
</dbReference>
<dbReference type="EMBL" id="KV417271">
    <property type="protein sequence ID" value="KZO99685.1"/>
    <property type="molecule type" value="Genomic_DNA"/>
</dbReference>
<feature type="domain" description="Chorismate-utilising enzyme C-terminal" evidence="11">
    <location>
        <begin position="485"/>
        <end position="764"/>
    </location>
</feature>
<dbReference type="GO" id="GO:0046654">
    <property type="term" value="P:tetrahydrofolate biosynthetic process"/>
    <property type="evidence" value="ECO:0007669"/>
    <property type="project" value="UniProtKB-UniPathway"/>
</dbReference>
<dbReference type="Pfam" id="PF00425">
    <property type="entry name" value="Chorismate_bind"/>
    <property type="match status" value="1"/>
</dbReference>
<keyword evidence="7" id="KW-0315">Glutamine amidotransferase</keyword>
<dbReference type="InterPro" id="IPR029062">
    <property type="entry name" value="Class_I_gatase-like"/>
</dbReference>
<dbReference type="Pfam" id="PF00117">
    <property type="entry name" value="GATase"/>
    <property type="match status" value="1"/>
</dbReference>
<dbReference type="InterPro" id="IPR006805">
    <property type="entry name" value="Anth_synth_I_N"/>
</dbReference>
<dbReference type="Pfam" id="PF04715">
    <property type="entry name" value="Anth_synt_I_N"/>
    <property type="match status" value="1"/>
</dbReference>
<dbReference type="EC" id="2.6.1.85" evidence="4"/>
<evidence type="ECO:0000256" key="5">
    <source>
        <dbReference type="ARBA" id="ARBA00022679"/>
    </source>
</evidence>
<dbReference type="NCBIfam" id="TIGR00566">
    <property type="entry name" value="trpG_papA"/>
    <property type="match status" value="1"/>
</dbReference>
<protein>
    <recommendedName>
        <fullName evidence="4">aminodeoxychorismate synthase</fullName>
        <ecNumber evidence="4">2.6.1.85</ecNumber>
    </recommendedName>
    <alternativeName>
        <fullName evidence="8">Para-aminobenzoate synthase</fullName>
    </alternativeName>
    <alternativeName>
        <fullName evidence="9">p-aminobenzoic acid synthase</fullName>
    </alternativeName>
</protein>
<comment type="catalytic activity">
    <reaction evidence="1">
        <text>chorismate + L-glutamine = 4-amino-4-deoxychorismate + L-glutamate</text>
        <dbReference type="Rhea" id="RHEA:11672"/>
        <dbReference type="ChEBI" id="CHEBI:29748"/>
        <dbReference type="ChEBI" id="CHEBI:29985"/>
        <dbReference type="ChEBI" id="CHEBI:58359"/>
        <dbReference type="ChEBI" id="CHEBI:58406"/>
        <dbReference type="EC" id="2.6.1.85"/>
    </reaction>
</comment>
<dbReference type="GO" id="GO:0005737">
    <property type="term" value="C:cytoplasm"/>
    <property type="evidence" value="ECO:0007669"/>
    <property type="project" value="TreeGrafter"/>
</dbReference>
<evidence type="ECO:0000256" key="8">
    <source>
        <dbReference type="ARBA" id="ARBA00031329"/>
    </source>
</evidence>
<evidence type="ECO:0000259" key="12">
    <source>
        <dbReference type="Pfam" id="PF04715"/>
    </source>
</evidence>
<evidence type="ECO:0000256" key="7">
    <source>
        <dbReference type="ARBA" id="ARBA00022962"/>
    </source>
</evidence>
<dbReference type="SUPFAM" id="SSF56322">
    <property type="entry name" value="ADC synthase"/>
    <property type="match status" value="1"/>
</dbReference>
<dbReference type="PANTHER" id="PTHR11236:SF18">
    <property type="entry name" value="AMINODEOXYCHORISMATE SYNTHASE"/>
    <property type="match status" value="1"/>
</dbReference>
<evidence type="ECO:0000256" key="4">
    <source>
        <dbReference type="ARBA" id="ARBA00013139"/>
    </source>
</evidence>
<feature type="domain" description="Glutamine amidotransferase" evidence="10">
    <location>
        <begin position="8"/>
        <end position="204"/>
    </location>
</feature>
<dbReference type="CDD" id="cd01743">
    <property type="entry name" value="GATase1_Anthranilate_Synthase"/>
    <property type="match status" value="1"/>
</dbReference>
<dbReference type="InterPro" id="IPR006221">
    <property type="entry name" value="TrpG/PapA_dom"/>
</dbReference>
<evidence type="ECO:0000259" key="11">
    <source>
        <dbReference type="Pfam" id="PF00425"/>
    </source>
</evidence>
<evidence type="ECO:0000256" key="6">
    <source>
        <dbReference type="ARBA" id="ARBA00022909"/>
    </source>
</evidence>
<dbReference type="AlphaFoldDB" id="A0A167QEM2"/>
<keyword evidence="14" id="KW-1185">Reference proteome</keyword>
<keyword evidence="5" id="KW-0808">Transferase</keyword>
<dbReference type="PRINTS" id="PR00096">
    <property type="entry name" value="GATASE"/>
</dbReference>
<feature type="domain" description="Anthranilate synthase component I N-terminal" evidence="12">
    <location>
        <begin position="286"/>
        <end position="421"/>
    </location>
</feature>
<dbReference type="STRING" id="1330018.A0A167QEM2"/>
<dbReference type="Gene3D" id="3.40.50.880">
    <property type="match status" value="1"/>
</dbReference>
<name>A0A167QEM2_CALVF</name>
<proteinExistence type="inferred from homology"/>
<organism evidence="13 14">
    <name type="scientific">Calocera viscosa (strain TUFC12733)</name>
    <dbReference type="NCBI Taxonomy" id="1330018"/>
    <lineage>
        <taxon>Eukaryota</taxon>
        <taxon>Fungi</taxon>
        <taxon>Dikarya</taxon>
        <taxon>Basidiomycota</taxon>
        <taxon>Agaricomycotina</taxon>
        <taxon>Dacrymycetes</taxon>
        <taxon>Dacrymycetales</taxon>
        <taxon>Dacrymycetaceae</taxon>
        <taxon>Calocera</taxon>
    </lineage>
</organism>
<dbReference type="InterPro" id="IPR005801">
    <property type="entry name" value="ADC_synthase"/>
</dbReference>
<evidence type="ECO:0000256" key="1">
    <source>
        <dbReference type="ARBA" id="ARBA00001000"/>
    </source>
</evidence>
<dbReference type="GO" id="GO:0046656">
    <property type="term" value="P:folic acid biosynthetic process"/>
    <property type="evidence" value="ECO:0007669"/>
    <property type="project" value="UniProtKB-KW"/>
</dbReference>
<dbReference type="PANTHER" id="PTHR11236">
    <property type="entry name" value="AMINOBENZOATE/ANTHRANILATE SYNTHASE"/>
    <property type="match status" value="1"/>
</dbReference>
<dbReference type="UniPathway" id="UPA00077">
    <property type="reaction ID" value="UER00149"/>
</dbReference>
<dbReference type="SUPFAM" id="SSF52317">
    <property type="entry name" value="Class I glutamine amidotransferase-like"/>
    <property type="match status" value="1"/>
</dbReference>
<comment type="pathway">
    <text evidence="2">Cofactor biosynthesis; tetrahydrofolate biosynthesis; 4-aminobenzoate from chorismate: step 1/2.</text>
</comment>
<dbReference type="PROSITE" id="PS51273">
    <property type="entry name" value="GATASE_TYPE_1"/>
    <property type="match status" value="1"/>
</dbReference>
<keyword evidence="6" id="KW-0289">Folate biosynthesis</keyword>
<dbReference type="GO" id="GO:0046820">
    <property type="term" value="F:4-amino-4-deoxychorismate synthase activity"/>
    <property type="evidence" value="ECO:0007669"/>
    <property type="project" value="UniProtKB-EC"/>
</dbReference>
<accession>A0A167QEM2</accession>
<gene>
    <name evidence="13" type="ORF">CALVIDRAFT_595787</name>
</gene>
<evidence type="ECO:0000259" key="10">
    <source>
        <dbReference type="Pfam" id="PF00117"/>
    </source>
</evidence>
<dbReference type="InterPro" id="IPR019999">
    <property type="entry name" value="Anth_synth_I-like"/>
</dbReference>
<dbReference type="GO" id="GO:0000162">
    <property type="term" value="P:L-tryptophan biosynthetic process"/>
    <property type="evidence" value="ECO:0007669"/>
    <property type="project" value="TreeGrafter"/>
</dbReference>
<comment type="similarity">
    <text evidence="3">In the C-terminal section; belongs to the anthranilate synthase component I family.</text>
</comment>
<evidence type="ECO:0000256" key="3">
    <source>
        <dbReference type="ARBA" id="ARBA00005970"/>
    </source>
</evidence>
<evidence type="ECO:0000313" key="13">
    <source>
        <dbReference type="EMBL" id="KZO99685.1"/>
    </source>
</evidence>